<dbReference type="InterPro" id="IPR000210">
    <property type="entry name" value="BTB/POZ_dom"/>
</dbReference>
<keyword evidence="3" id="KW-1185">Reference proteome</keyword>
<dbReference type="PROSITE" id="PS50097">
    <property type="entry name" value="BTB"/>
    <property type="match status" value="1"/>
</dbReference>
<evidence type="ECO:0000313" key="3">
    <source>
        <dbReference type="Proteomes" id="UP000250043"/>
    </source>
</evidence>
<dbReference type="Gene3D" id="3.30.710.10">
    <property type="entry name" value="Potassium Channel Kv1.1, Chain A"/>
    <property type="match status" value="1"/>
</dbReference>
<feature type="domain" description="BTB" evidence="1">
    <location>
        <begin position="12"/>
        <end position="82"/>
    </location>
</feature>
<sequence length="328" mass="37941">MYERGEPSFDDGNIMLLTGEDEGTVVFKVHRGVLARHSEVFQSMLDIPQSHADVETLENCPVVRMHDRPSEFSTLIRAIYDGARFQDRDAGDFFYTAGILRLATKYFINHLRVQAIRHLTQTWSHTLRGHDEMLERALDHSSANDATYPYVHPLHVLNLARETNVRVIIPSALYFLSGYPLADILRGDHRKLQVKHPSRPSSQLSPEDIKDYTLMYQHRLQATLDFIRYQCRAREQAHADEVAPPNCEKEFARLSNKLYQYWTLRTAPLHYMVQAIELVMAEDSRICTRCRRAFRDEVIASRQKIWNGLPEVVGLPPWEILVKADLDA</sequence>
<dbReference type="Proteomes" id="UP000250043">
    <property type="component" value="Unassembled WGS sequence"/>
</dbReference>
<dbReference type="OrthoDB" id="2879636at2759"/>
<organism evidence="2 3">
    <name type="scientific">Obba rivulosa</name>
    <dbReference type="NCBI Taxonomy" id="1052685"/>
    <lineage>
        <taxon>Eukaryota</taxon>
        <taxon>Fungi</taxon>
        <taxon>Dikarya</taxon>
        <taxon>Basidiomycota</taxon>
        <taxon>Agaricomycotina</taxon>
        <taxon>Agaricomycetes</taxon>
        <taxon>Polyporales</taxon>
        <taxon>Gelatoporiaceae</taxon>
        <taxon>Obba</taxon>
    </lineage>
</organism>
<dbReference type="InterPro" id="IPR011333">
    <property type="entry name" value="SKP1/BTB/POZ_sf"/>
</dbReference>
<accession>A0A8E2AUJ1</accession>
<gene>
    <name evidence="2" type="ORF">OBBRIDRAFT_821473</name>
</gene>
<dbReference type="AlphaFoldDB" id="A0A8E2AUJ1"/>
<evidence type="ECO:0000259" key="1">
    <source>
        <dbReference type="PROSITE" id="PS50097"/>
    </source>
</evidence>
<dbReference type="SUPFAM" id="SSF54695">
    <property type="entry name" value="POZ domain"/>
    <property type="match status" value="1"/>
</dbReference>
<dbReference type="CDD" id="cd18186">
    <property type="entry name" value="BTB_POZ_ZBTB_KLHL-like"/>
    <property type="match status" value="1"/>
</dbReference>
<name>A0A8E2AUJ1_9APHY</name>
<protein>
    <recommendedName>
        <fullName evidence="1">BTB domain-containing protein</fullName>
    </recommendedName>
</protein>
<dbReference type="EMBL" id="KV722575">
    <property type="protein sequence ID" value="OCH85590.1"/>
    <property type="molecule type" value="Genomic_DNA"/>
</dbReference>
<reference evidence="2 3" key="1">
    <citation type="submission" date="2016-07" db="EMBL/GenBank/DDBJ databases">
        <title>Draft genome of the white-rot fungus Obba rivulosa 3A-2.</title>
        <authorList>
            <consortium name="DOE Joint Genome Institute"/>
            <person name="Miettinen O."/>
            <person name="Riley R."/>
            <person name="Acob R."/>
            <person name="Barry K."/>
            <person name="Cullen D."/>
            <person name="De Vries R."/>
            <person name="Hainaut M."/>
            <person name="Hatakka A."/>
            <person name="Henrissat B."/>
            <person name="Hilden K."/>
            <person name="Kuo R."/>
            <person name="Labutti K."/>
            <person name="Lipzen A."/>
            <person name="Makela M.R."/>
            <person name="Sandor L."/>
            <person name="Spatafora J.W."/>
            <person name="Grigoriev I.V."/>
            <person name="Hibbett D.S."/>
        </authorList>
    </citation>
    <scope>NUCLEOTIDE SEQUENCE [LARGE SCALE GENOMIC DNA]</scope>
    <source>
        <strain evidence="2 3">3A-2</strain>
    </source>
</reference>
<proteinExistence type="predicted"/>
<dbReference type="Pfam" id="PF00651">
    <property type="entry name" value="BTB"/>
    <property type="match status" value="1"/>
</dbReference>
<evidence type="ECO:0000313" key="2">
    <source>
        <dbReference type="EMBL" id="OCH85590.1"/>
    </source>
</evidence>